<reference evidence="1 2" key="1">
    <citation type="submission" date="2018-07" db="EMBL/GenBank/DDBJ databases">
        <title>Dyella monticola sp. nov. and Dyella psychrodurans sp. nov. isolated from monsoon evergreen broad-leaved forest soil of Dinghu Mountain, China.</title>
        <authorList>
            <person name="Gao Z."/>
            <person name="Qiu L."/>
        </authorList>
    </citation>
    <scope>NUCLEOTIDE SEQUENCE [LARGE SCALE GENOMIC DNA]</scope>
    <source>
        <strain evidence="1 2">4MSK11</strain>
    </source>
</reference>
<comment type="caution">
    <text evidence="1">The sequence shown here is derived from an EMBL/GenBank/DDBJ whole genome shotgun (WGS) entry which is preliminary data.</text>
</comment>
<name>A0A370WYE8_9GAMM</name>
<organism evidence="1 2">
    <name type="scientific">Dyella psychrodurans</name>
    <dbReference type="NCBI Taxonomy" id="1927960"/>
    <lineage>
        <taxon>Bacteria</taxon>
        <taxon>Pseudomonadati</taxon>
        <taxon>Pseudomonadota</taxon>
        <taxon>Gammaproteobacteria</taxon>
        <taxon>Lysobacterales</taxon>
        <taxon>Rhodanobacteraceae</taxon>
        <taxon>Dyella</taxon>
    </lineage>
</organism>
<evidence type="ECO:0000313" key="2">
    <source>
        <dbReference type="Proteomes" id="UP000255334"/>
    </source>
</evidence>
<keyword evidence="2" id="KW-1185">Reference proteome</keyword>
<dbReference type="AlphaFoldDB" id="A0A370WYE8"/>
<dbReference type="EMBL" id="QRBF01000008">
    <property type="protein sequence ID" value="RDS81031.1"/>
    <property type="molecule type" value="Genomic_DNA"/>
</dbReference>
<gene>
    <name evidence="1" type="ORF">DWU99_18450</name>
</gene>
<protein>
    <submittedName>
        <fullName evidence="1">Uncharacterized protein</fullName>
    </submittedName>
</protein>
<dbReference type="Proteomes" id="UP000255334">
    <property type="component" value="Unassembled WGS sequence"/>
</dbReference>
<proteinExistence type="predicted"/>
<dbReference type="OrthoDB" id="5954317at2"/>
<sequence>MKYDKNNIRRLMSRIGFLAVGLGLALIVGGTGAAQSVSNEARPKPVWPGNGIAQREFPNGSNMFVENDHGTWRIWVLELVNGDYVQALDFFSGECMRVKVKFSPDGEQDFAFTDAKGKFHTATDEGFHFTGPVAGDLNDVVFGRRALRFEGTNNSCDVTLGAVITCYQAADNRWSKFPIYRIAAVPTGCHSGNLDSLVDTALDLDDGTFLVTEGCYVFRLRKSDLSPVGSAPALRVVDESAVQAVIDQAKGKSIDDATGYLAKALNLPTDPKLSCKED</sequence>
<accession>A0A370WYE8</accession>
<dbReference type="RefSeq" id="WP_115479559.1">
    <property type="nucleotide sequence ID" value="NZ_QRBF01000008.1"/>
</dbReference>
<evidence type="ECO:0000313" key="1">
    <source>
        <dbReference type="EMBL" id="RDS81031.1"/>
    </source>
</evidence>